<dbReference type="InterPro" id="IPR008268">
    <property type="entry name" value="Peptidase_S16_AS"/>
</dbReference>
<dbReference type="SUPFAM" id="SSF54211">
    <property type="entry name" value="Ribosomal protein S5 domain 2-like"/>
    <property type="match status" value="1"/>
</dbReference>
<evidence type="ECO:0000256" key="13">
    <source>
        <dbReference type="PROSITE-ProRule" id="PRU01122"/>
    </source>
</evidence>
<evidence type="ECO:0000259" key="15">
    <source>
        <dbReference type="PROSITE" id="PS51786"/>
    </source>
</evidence>
<comment type="subcellular location">
    <subcellularLocation>
        <location evidence="1 9 10">Cytoplasm</location>
    </subcellularLocation>
</comment>
<proteinExistence type="evidence at transcript level"/>
<dbReference type="Pfam" id="PF02190">
    <property type="entry name" value="LON_substr_bdg"/>
    <property type="match status" value="1"/>
</dbReference>
<dbReference type="PIRSF" id="PIRSF001174">
    <property type="entry name" value="Lon_proteas"/>
    <property type="match status" value="1"/>
</dbReference>
<evidence type="ECO:0000256" key="11">
    <source>
        <dbReference type="PIRSR" id="PIRSR001174-1"/>
    </source>
</evidence>
<dbReference type="PRINTS" id="PR00830">
    <property type="entry name" value="ENDOLAPTASE"/>
</dbReference>
<comment type="caution">
    <text evidence="17">The sequence shown here is derived from an EMBL/GenBank/DDBJ whole genome shotgun (WGS) entry which is preliminary data.</text>
</comment>
<dbReference type="NCBIfam" id="TIGR00763">
    <property type="entry name" value="lon"/>
    <property type="match status" value="1"/>
</dbReference>
<evidence type="ECO:0000313" key="18">
    <source>
        <dbReference type="Proteomes" id="UP000587760"/>
    </source>
</evidence>
<dbReference type="RefSeq" id="WP_184747301.1">
    <property type="nucleotide sequence ID" value="NZ_JACHGJ010000005.1"/>
</dbReference>
<dbReference type="InterPro" id="IPR027065">
    <property type="entry name" value="Lon_Prtase"/>
</dbReference>
<dbReference type="InterPro" id="IPR014721">
    <property type="entry name" value="Ribsml_uS5_D2-typ_fold_subgr"/>
</dbReference>
<dbReference type="Pfam" id="PF05362">
    <property type="entry name" value="Lon_C"/>
    <property type="match status" value="1"/>
</dbReference>
<dbReference type="PROSITE" id="PS51786">
    <property type="entry name" value="LON_PROTEOLYTIC"/>
    <property type="match status" value="1"/>
</dbReference>
<dbReference type="Gene3D" id="1.10.8.60">
    <property type="match status" value="1"/>
</dbReference>
<keyword evidence="18" id="KW-1185">Reference proteome</keyword>
<dbReference type="PROSITE" id="PS51787">
    <property type="entry name" value="LON_N"/>
    <property type="match status" value="1"/>
</dbReference>
<dbReference type="AlphaFoldDB" id="A0A841RAT4"/>
<dbReference type="InterPro" id="IPR003959">
    <property type="entry name" value="ATPase_AAA_core"/>
</dbReference>
<dbReference type="SMART" id="SM00464">
    <property type="entry name" value="LON"/>
    <property type="match status" value="1"/>
</dbReference>
<keyword evidence="4 9" id="KW-0547">Nucleotide-binding</keyword>
<keyword evidence="7 9" id="KW-0067">ATP-binding</keyword>
<evidence type="ECO:0000256" key="6">
    <source>
        <dbReference type="ARBA" id="ARBA00022825"/>
    </source>
</evidence>
<dbReference type="Pfam" id="PF22667">
    <property type="entry name" value="Lon_lid"/>
    <property type="match status" value="1"/>
</dbReference>
<dbReference type="InterPro" id="IPR003111">
    <property type="entry name" value="Lon_prtase_N"/>
</dbReference>
<dbReference type="PROSITE" id="PS01046">
    <property type="entry name" value="LON_SER"/>
    <property type="match status" value="1"/>
</dbReference>
<dbReference type="InterPro" id="IPR003593">
    <property type="entry name" value="AAA+_ATPase"/>
</dbReference>
<dbReference type="GO" id="GO:0005524">
    <property type="term" value="F:ATP binding"/>
    <property type="evidence" value="ECO:0007669"/>
    <property type="project" value="UniProtKB-UniRule"/>
</dbReference>
<dbReference type="PANTHER" id="PTHR10046">
    <property type="entry name" value="ATP DEPENDENT LON PROTEASE FAMILY MEMBER"/>
    <property type="match status" value="1"/>
</dbReference>
<comment type="catalytic activity">
    <reaction evidence="9 10 13">
        <text>Hydrolysis of proteins in presence of ATP.</text>
        <dbReference type="EC" id="3.4.21.53"/>
    </reaction>
</comment>
<dbReference type="CDD" id="cd19500">
    <property type="entry name" value="RecA-like_Lon"/>
    <property type="match status" value="1"/>
</dbReference>
<dbReference type="Gene3D" id="3.40.50.300">
    <property type="entry name" value="P-loop containing nucleotide triphosphate hydrolases"/>
    <property type="match status" value="1"/>
</dbReference>
<comment type="induction">
    <text evidence="9">By heat shock.</text>
</comment>
<evidence type="ECO:0000256" key="4">
    <source>
        <dbReference type="ARBA" id="ARBA00022741"/>
    </source>
</evidence>
<dbReference type="GO" id="GO:0016887">
    <property type="term" value="F:ATP hydrolysis activity"/>
    <property type="evidence" value="ECO:0007669"/>
    <property type="project" value="UniProtKB-UniRule"/>
</dbReference>
<feature type="domain" description="Lon proteolytic" evidence="15">
    <location>
        <begin position="637"/>
        <end position="818"/>
    </location>
</feature>
<dbReference type="InterPro" id="IPR020568">
    <property type="entry name" value="Ribosomal_Su5_D2-typ_SF"/>
</dbReference>
<evidence type="ECO:0000256" key="1">
    <source>
        <dbReference type="ARBA" id="ARBA00004496"/>
    </source>
</evidence>
<dbReference type="GO" id="GO:0006515">
    <property type="term" value="P:protein quality control for misfolded or incompletely synthesized proteins"/>
    <property type="evidence" value="ECO:0007669"/>
    <property type="project" value="UniProtKB-UniRule"/>
</dbReference>
<gene>
    <name evidence="9" type="primary">lon</name>
    <name evidence="17" type="ORF">HNR50_002728</name>
</gene>
<keyword evidence="6 9" id="KW-0720">Serine protease</keyword>
<keyword evidence="8 9" id="KW-0346">Stress response</keyword>
<evidence type="ECO:0000256" key="8">
    <source>
        <dbReference type="ARBA" id="ARBA00023016"/>
    </source>
</evidence>
<evidence type="ECO:0000256" key="2">
    <source>
        <dbReference type="ARBA" id="ARBA00022490"/>
    </source>
</evidence>
<dbReference type="Gene3D" id="1.20.5.5270">
    <property type="match status" value="1"/>
</dbReference>
<dbReference type="Gene3D" id="1.20.58.1480">
    <property type="match status" value="1"/>
</dbReference>
<dbReference type="Pfam" id="PF00004">
    <property type="entry name" value="AAA"/>
    <property type="match status" value="1"/>
</dbReference>
<sequence>MKLLSKSPLKKNSLSSNNKNQLPLIPLRELVIFPYSVVPFFAGRPATIKAIEKAMEGDKNIFLAFQKNKNDNPTPDDLFPVGTVAHILQILKLPDGSLRVLVEGKSRADVLKVFEKEGMANVTYRPIPEPGAPTKVEASLMATVKNSFREHSKLVKKLPAEVVANIEKAESPDRLISLVMTNLKLPSDKKMEFITTRDNRVRMENLAVSLEMENEVITLKNNINGRVKKKMEKTQKEYFLNEQLKEIQKELGSEDNDPSGSKELEDKIMALDLPEEVETKALKELKRLSRLQPMSPESGVLRTYLEWITDLPWGIRTEDNKSLKAAAEILDKDHYDLKTAKERILDFIAVRQLKEHLKGPILCFAGPPGTGKTSLGRSVAKALNREFIRISLGGVRDEAEIRGHRKTYVGALPGKIIQSLKKAKTENPVFLLDEIDKMSSDFRGDPGAALLEVLDPEQNSTFVDHYLEVPFDLSKVMFITTANTLHNIPRPLLDRMEIIEIPGYTDFEKLEIASRFIIPKQLEENGIDKADITMDEEAILKIIRSYTMESGVRNLEREISQVIRKITRKSIEDYQSRGGRYVINTASLHQNQENYAVRQIDDGTDIDLSHVSIHVTAGMISEYLGKERFSESDLKSTTKSGMATGLAWTELGGRVLPVEVKLYEGAGKLILTGKLGDVMKESAQIALSFLRSNAEIFKIDPSFSKDRDIHIHVPEGAIPKDGPSAGITMTAALLSAIKNVPLKKGIAMTGEITLTDRLLPIGGLKEKVLAAHRNNLFTVLIPEKNKKDKEELPPEIQESMKFYFCSSVIDALEKLFPRGTFK</sequence>
<dbReference type="GO" id="GO:0004252">
    <property type="term" value="F:serine-type endopeptidase activity"/>
    <property type="evidence" value="ECO:0007669"/>
    <property type="project" value="UniProtKB-UniRule"/>
</dbReference>
<dbReference type="EC" id="3.4.21.53" evidence="9 10"/>
<dbReference type="EMBL" id="JACHGJ010000005">
    <property type="protein sequence ID" value="MBB6481055.1"/>
    <property type="molecule type" value="Genomic_DNA"/>
</dbReference>
<dbReference type="GO" id="GO:0005737">
    <property type="term" value="C:cytoplasm"/>
    <property type="evidence" value="ECO:0007669"/>
    <property type="project" value="UniProtKB-SubCell"/>
</dbReference>
<dbReference type="InterPro" id="IPR027543">
    <property type="entry name" value="Lon_bac"/>
</dbReference>
<keyword evidence="3 9" id="KW-0645">Protease</keyword>
<evidence type="ECO:0000259" key="16">
    <source>
        <dbReference type="PROSITE" id="PS51787"/>
    </source>
</evidence>
<protein>
    <recommendedName>
        <fullName evidence="9 10">Lon protease</fullName>
        <ecNumber evidence="9 10">3.4.21.53</ecNumber>
    </recommendedName>
    <alternativeName>
        <fullName evidence="9">ATP-dependent protease La</fullName>
    </alternativeName>
</protein>
<dbReference type="SUPFAM" id="SSF88697">
    <property type="entry name" value="PUA domain-like"/>
    <property type="match status" value="1"/>
</dbReference>
<dbReference type="SUPFAM" id="SSF52540">
    <property type="entry name" value="P-loop containing nucleoside triphosphate hydrolases"/>
    <property type="match status" value="1"/>
</dbReference>
<comment type="subunit">
    <text evidence="9 10">Homohexamer. Organized in a ring with a central cavity.</text>
</comment>
<evidence type="ECO:0000313" key="17">
    <source>
        <dbReference type="EMBL" id="MBB6481055.1"/>
    </source>
</evidence>
<dbReference type="InterPro" id="IPR046336">
    <property type="entry name" value="Lon_prtase_N_sf"/>
</dbReference>
<dbReference type="GO" id="GO:0004176">
    <property type="term" value="F:ATP-dependent peptidase activity"/>
    <property type="evidence" value="ECO:0007669"/>
    <property type="project" value="UniProtKB-UniRule"/>
</dbReference>
<feature type="domain" description="Lon N-terminal" evidence="16">
    <location>
        <begin position="22"/>
        <end position="214"/>
    </location>
</feature>
<accession>A0A841RAT4</accession>
<evidence type="ECO:0000256" key="7">
    <source>
        <dbReference type="ARBA" id="ARBA00022840"/>
    </source>
</evidence>
<comment type="similarity">
    <text evidence="9 10 13 14">Belongs to the peptidase S16 family.</text>
</comment>
<keyword evidence="2 9" id="KW-0963">Cytoplasm</keyword>
<evidence type="ECO:0000256" key="12">
    <source>
        <dbReference type="PIRSR" id="PIRSR001174-2"/>
    </source>
</evidence>
<dbReference type="Gene3D" id="2.30.130.40">
    <property type="entry name" value="LON domain-like"/>
    <property type="match status" value="1"/>
</dbReference>
<evidence type="ECO:0000256" key="10">
    <source>
        <dbReference type="PIRNR" id="PIRNR001174"/>
    </source>
</evidence>
<feature type="active site" evidence="9 11">
    <location>
        <position position="767"/>
    </location>
</feature>
<reference evidence="17 18" key="1">
    <citation type="submission" date="2020-08" db="EMBL/GenBank/DDBJ databases">
        <title>Genomic Encyclopedia of Type Strains, Phase IV (KMG-IV): sequencing the most valuable type-strain genomes for metagenomic binning, comparative biology and taxonomic classification.</title>
        <authorList>
            <person name="Goeker M."/>
        </authorList>
    </citation>
    <scope>NUCLEOTIDE SEQUENCE [LARGE SCALE GENOMIC DNA]</scope>
    <source>
        <strain evidence="17 18">DSM 2461</strain>
    </source>
</reference>
<dbReference type="Gene3D" id="3.30.230.10">
    <property type="match status" value="1"/>
</dbReference>
<evidence type="ECO:0000256" key="5">
    <source>
        <dbReference type="ARBA" id="ARBA00022801"/>
    </source>
</evidence>
<dbReference type="InterPro" id="IPR027417">
    <property type="entry name" value="P-loop_NTPase"/>
</dbReference>
<dbReference type="GO" id="GO:0034605">
    <property type="term" value="P:cellular response to heat"/>
    <property type="evidence" value="ECO:0007669"/>
    <property type="project" value="UniProtKB-UniRule"/>
</dbReference>
<dbReference type="InterPro" id="IPR004815">
    <property type="entry name" value="Lon_bac/euk-typ"/>
</dbReference>
<dbReference type="InterPro" id="IPR008269">
    <property type="entry name" value="Lon_proteolytic"/>
</dbReference>
<dbReference type="InterPro" id="IPR054594">
    <property type="entry name" value="Lon_lid"/>
</dbReference>
<dbReference type="SMART" id="SM00382">
    <property type="entry name" value="AAA"/>
    <property type="match status" value="1"/>
</dbReference>
<feature type="binding site" evidence="9 12">
    <location>
        <begin position="366"/>
        <end position="373"/>
    </location>
    <ligand>
        <name>ATP</name>
        <dbReference type="ChEBI" id="CHEBI:30616"/>
    </ligand>
</feature>
<comment type="function">
    <text evidence="9">ATP-dependent serine protease that mediates the selective degradation of mutant and abnormal proteins as well as certain short-lived regulatory proteins. Required for cellular homeostasis and for survival from DNA damage and developmental changes induced by stress. Degrades polypeptides processively to yield small peptide fragments that are 5 to 10 amino acids long. Binds to DNA in a double-stranded, site-specific manner.</text>
</comment>
<dbReference type="GO" id="GO:0043565">
    <property type="term" value="F:sequence-specific DNA binding"/>
    <property type="evidence" value="ECO:0007669"/>
    <property type="project" value="UniProtKB-UniRule"/>
</dbReference>
<evidence type="ECO:0000256" key="14">
    <source>
        <dbReference type="RuleBase" id="RU000591"/>
    </source>
</evidence>
<organism evidence="17 18">
    <name type="scientific">Spirochaeta isovalerica</name>
    <dbReference type="NCBI Taxonomy" id="150"/>
    <lineage>
        <taxon>Bacteria</taxon>
        <taxon>Pseudomonadati</taxon>
        <taxon>Spirochaetota</taxon>
        <taxon>Spirochaetia</taxon>
        <taxon>Spirochaetales</taxon>
        <taxon>Spirochaetaceae</taxon>
        <taxon>Spirochaeta</taxon>
    </lineage>
</organism>
<evidence type="ECO:0000256" key="3">
    <source>
        <dbReference type="ARBA" id="ARBA00022670"/>
    </source>
</evidence>
<dbReference type="HAMAP" id="MF_01973">
    <property type="entry name" value="lon_bact"/>
    <property type="match status" value="1"/>
</dbReference>
<dbReference type="FunFam" id="3.40.50.300:FF:000382">
    <property type="entry name" value="Lon protease homolog 2, peroxisomal"/>
    <property type="match status" value="1"/>
</dbReference>
<keyword evidence="5 9" id="KW-0378">Hydrolase</keyword>
<name>A0A841RAT4_9SPIO</name>
<dbReference type="Proteomes" id="UP000587760">
    <property type="component" value="Unassembled WGS sequence"/>
</dbReference>
<dbReference type="InterPro" id="IPR015947">
    <property type="entry name" value="PUA-like_sf"/>
</dbReference>
<dbReference type="FunFam" id="1.20.5.5270:FF:000002">
    <property type="entry name" value="Lon protease homolog"/>
    <property type="match status" value="1"/>
</dbReference>
<feature type="active site" evidence="9 11">
    <location>
        <position position="724"/>
    </location>
</feature>
<evidence type="ECO:0000256" key="9">
    <source>
        <dbReference type="HAMAP-Rule" id="MF_01973"/>
    </source>
</evidence>